<dbReference type="EMBL" id="QAOG01000003">
    <property type="protein sequence ID" value="PTQ60399.1"/>
    <property type="molecule type" value="Genomic_DNA"/>
</dbReference>
<sequence>MRKLIIGLLLATAIPAAAYSKTVMVEEQSIDQLQAMMTAGKASSVDLVRAYRARIAAMDRTGPALRSVIALNPGAEAQARALDAERKAGRIRGPLHGVPVLIKDNVETADAMPTTAGSLALKDNMTRRDAPVVAQLRAAGAVILGKTNLSEWANIRSTRSMSGWSAVGGLVRNPYALDRTACGSSSGSGAAIAASFAAAAIGTETDGSVVCPSSINGLVGLKPTLGLVSRTHVVPISHSQDTPGPMARSVRDVATMLSAMIAADPGDPATAGAGAYRRDYAAALSTSALSGLRVGVLRPEMTADVAARYQAALDVLKAAGAVLVEIKQPKLDGLGEAELLVLQTELKADLDTYLATTPAAVRTRSLDQVIAFNTANAATEMPFFAQETFDAAAKTKGLNDPAYKAARAKSLRLAGAEGIDAMLKTAGATVLVEPTYGPAWLSEPVYGDQYGGPSSSELPAVAGYPNLTVPMGLARGLPVGLSFIATKYGDAAVLGAGYAYEQRAKARVAPRYRPTADVGPGLEAAR</sequence>
<dbReference type="NCBIfam" id="NF006006">
    <property type="entry name" value="PRK08137.1"/>
    <property type="match status" value="1"/>
</dbReference>
<dbReference type="PANTHER" id="PTHR42678:SF34">
    <property type="entry name" value="OS04G0183300 PROTEIN"/>
    <property type="match status" value="1"/>
</dbReference>
<dbReference type="InterPro" id="IPR023631">
    <property type="entry name" value="Amidase_dom"/>
</dbReference>
<dbReference type="Gene3D" id="3.90.1300.10">
    <property type="entry name" value="Amidase signature (AS) domain"/>
    <property type="match status" value="1"/>
</dbReference>
<proteinExistence type="predicted"/>
<dbReference type="AlphaFoldDB" id="A0A2T5GM56"/>
<dbReference type="Pfam" id="PF01425">
    <property type="entry name" value="Amidase"/>
    <property type="match status" value="1"/>
</dbReference>
<evidence type="ECO:0000313" key="3">
    <source>
        <dbReference type="EMBL" id="PTQ60399.1"/>
    </source>
</evidence>
<organism evidence="3 4">
    <name type="scientific">Sphingomonas aurantiaca</name>
    <dbReference type="NCBI Taxonomy" id="185949"/>
    <lineage>
        <taxon>Bacteria</taxon>
        <taxon>Pseudomonadati</taxon>
        <taxon>Pseudomonadota</taxon>
        <taxon>Alphaproteobacteria</taxon>
        <taxon>Sphingomonadales</taxon>
        <taxon>Sphingomonadaceae</taxon>
        <taxon>Sphingomonas</taxon>
    </lineage>
</organism>
<comment type="caution">
    <text evidence="3">The sequence shown here is derived from an EMBL/GenBank/DDBJ whole genome shotgun (WGS) entry which is preliminary data.</text>
</comment>
<evidence type="ECO:0000259" key="2">
    <source>
        <dbReference type="Pfam" id="PF01425"/>
    </source>
</evidence>
<evidence type="ECO:0000256" key="1">
    <source>
        <dbReference type="SAM" id="SignalP"/>
    </source>
</evidence>
<dbReference type="SUPFAM" id="SSF75304">
    <property type="entry name" value="Amidase signature (AS) enzymes"/>
    <property type="match status" value="1"/>
</dbReference>
<keyword evidence="1" id="KW-0732">Signal</keyword>
<dbReference type="PANTHER" id="PTHR42678">
    <property type="entry name" value="AMIDASE"/>
    <property type="match status" value="1"/>
</dbReference>
<feature type="domain" description="Amidase" evidence="2">
    <location>
        <begin position="46"/>
        <end position="494"/>
    </location>
</feature>
<reference evidence="3 4" key="1">
    <citation type="submission" date="2018-04" db="EMBL/GenBank/DDBJ databases">
        <title>Genomic Encyclopedia of Type Strains, Phase III (KMG-III): the genomes of soil and plant-associated and newly described type strains.</title>
        <authorList>
            <person name="Whitman W."/>
        </authorList>
    </citation>
    <scope>NUCLEOTIDE SEQUENCE [LARGE SCALE GENOMIC DNA]</scope>
    <source>
        <strain evidence="3 4">MA101b</strain>
    </source>
</reference>
<dbReference type="Proteomes" id="UP000244189">
    <property type="component" value="Unassembled WGS sequence"/>
</dbReference>
<feature type="signal peptide" evidence="1">
    <location>
        <begin position="1"/>
        <end position="18"/>
    </location>
</feature>
<feature type="chain" id="PRO_5015600533" evidence="1">
    <location>
        <begin position="19"/>
        <end position="526"/>
    </location>
</feature>
<accession>A0A2T5GM56</accession>
<gene>
    <name evidence="3" type="ORF">C8J26_2111</name>
</gene>
<keyword evidence="4" id="KW-1185">Reference proteome</keyword>
<evidence type="ECO:0000313" key="4">
    <source>
        <dbReference type="Proteomes" id="UP000244189"/>
    </source>
</evidence>
<dbReference type="RefSeq" id="WP_107957831.1">
    <property type="nucleotide sequence ID" value="NZ_QAOG01000003.1"/>
</dbReference>
<protein>
    <submittedName>
        <fullName evidence="3">Amidase</fullName>
    </submittedName>
</protein>
<dbReference type="InterPro" id="IPR036928">
    <property type="entry name" value="AS_sf"/>
</dbReference>
<name>A0A2T5GM56_9SPHN</name>